<dbReference type="WBParaSite" id="MhA1_Contig1140.frz3.gene6">
    <property type="protein sequence ID" value="MhA1_Contig1140.frz3.gene6"/>
    <property type="gene ID" value="MhA1_Contig1140.frz3.gene6"/>
</dbReference>
<feature type="compositionally biased region" description="Polar residues" evidence="1">
    <location>
        <begin position="117"/>
        <end position="130"/>
    </location>
</feature>
<evidence type="ECO:0000313" key="2">
    <source>
        <dbReference type="Proteomes" id="UP000095281"/>
    </source>
</evidence>
<organism evidence="2 3">
    <name type="scientific">Meloidogyne hapla</name>
    <name type="common">Root-knot nematode worm</name>
    <dbReference type="NCBI Taxonomy" id="6305"/>
    <lineage>
        <taxon>Eukaryota</taxon>
        <taxon>Metazoa</taxon>
        <taxon>Ecdysozoa</taxon>
        <taxon>Nematoda</taxon>
        <taxon>Chromadorea</taxon>
        <taxon>Rhabditida</taxon>
        <taxon>Tylenchina</taxon>
        <taxon>Tylenchomorpha</taxon>
        <taxon>Tylenchoidea</taxon>
        <taxon>Meloidogynidae</taxon>
        <taxon>Meloidogyninae</taxon>
        <taxon>Meloidogyne</taxon>
    </lineage>
</organism>
<dbReference type="AlphaFoldDB" id="A0A1I8AZ16"/>
<protein>
    <submittedName>
        <fullName evidence="3">Uncharacterized protein</fullName>
    </submittedName>
</protein>
<feature type="compositionally biased region" description="Basic residues" evidence="1">
    <location>
        <begin position="62"/>
        <end position="71"/>
    </location>
</feature>
<proteinExistence type="predicted"/>
<reference evidence="3" key="1">
    <citation type="submission" date="2016-11" db="UniProtKB">
        <authorList>
            <consortium name="WormBaseParasite"/>
        </authorList>
    </citation>
    <scope>IDENTIFICATION</scope>
</reference>
<feature type="compositionally biased region" description="Basic and acidic residues" evidence="1">
    <location>
        <begin position="132"/>
        <end position="147"/>
    </location>
</feature>
<evidence type="ECO:0000313" key="3">
    <source>
        <dbReference type="WBParaSite" id="MhA1_Contig1140.frz3.gene6"/>
    </source>
</evidence>
<feature type="region of interest" description="Disordered" evidence="1">
    <location>
        <begin position="62"/>
        <end position="147"/>
    </location>
</feature>
<feature type="compositionally biased region" description="Acidic residues" evidence="1">
    <location>
        <begin position="97"/>
        <end position="116"/>
    </location>
</feature>
<accession>A0A1I8AZ16</accession>
<sequence>MNTLINNNYPKISAQQQQNIQCKVRFQNNNCNNIINDFASQNLPKMDIIPSSGWKRFSSLKLKSRKNKKQNQQRPLAAMSAIAHRQQQSVRRLLTTTEEEDEDEDDDDDDEEEEETSSNSVPLNNTNCNSGDGRRRQGETSKEFFLI</sequence>
<name>A0A1I8AZ16_MELHA</name>
<evidence type="ECO:0000256" key="1">
    <source>
        <dbReference type="SAM" id="MobiDB-lite"/>
    </source>
</evidence>
<keyword evidence="2" id="KW-1185">Reference proteome</keyword>
<dbReference type="Proteomes" id="UP000095281">
    <property type="component" value="Unplaced"/>
</dbReference>